<keyword evidence="1" id="KW-0812">Transmembrane</keyword>
<comment type="caution">
    <text evidence="2">The sequence shown here is derived from an EMBL/GenBank/DDBJ whole genome shotgun (WGS) entry which is preliminary data.</text>
</comment>
<feature type="transmembrane region" description="Helical" evidence="1">
    <location>
        <begin position="136"/>
        <end position="159"/>
    </location>
</feature>
<reference evidence="2 3" key="1">
    <citation type="submission" date="2020-04" db="EMBL/GenBank/DDBJ databases">
        <title>MicrobeNet Type strains.</title>
        <authorList>
            <person name="Nicholson A.C."/>
        </authorList>
    </citation>
    <scope>NUCLEOTIDE SEQUENCE [LARGE SCALE GENOMIC DNA]</scope>
    <source>
        <strain evidence="2 3">ATCC 700731</strain>
    </source>
</reference>
<evidence type="ECO:0000313" key="3">
    <source>
        <dbReference type="Proteomes" id="UP000518188"/>
    </source>
</evidence>
<sequence length="222" mass="23244">MSEQPATQATTPEVRHAIVYLLRMLVSSTVDAVIQLASQICDMFGLSWATPAAGAAQPLTALSYNSIVTLLKKILAYSSSMKVGSPTPADALASDFSLDEVITSLTSMLQGAAPVLADAWRPFNAKATPTQKAVTALVAMSLWALISAALPGLGGLFAVGATGVRIGYRQAKAGITLRTTELARFAKAGPIGTVRSGSLVSVHSRTDVADHTRARRHLRLVS</sequence>
<evidence type="ECO:0000256" key="1">
    <source>
        <dbReference type="SAM" id="Phobius"/>
    </source>
</evidence>
<name>A0A7X6MRA1_9MYCO</name>
<accession>A0A7X6MRA1</accession>
<keyword evidence="1" id="KW-1133">Transmembrane helix</keyword>
<dbReference type="EMBL" id="JAAXPJ010000008">
    <property type="protein sequence ID" value="NKZ13457.1"/>
    <property type="molecule type" value="Genomic_DNA"/>
</dbReference>
<dbReference type="Proteomes" id="UP000518188">
    <property type="component" value="Unassembled WGS sequence"/>
</dbReference>
<protein>
    <submittedName>
        <fullName evidence="2">Uncharacterized protein</fullName>
    </submittedName>
</protein>
<proteinExistence type="predicted"/>
<dbReference type="AlphaFoldDB" id="A0A7X6MRA1"/>
<dbReference type="RefSeq" id="WP_162563111.1">
    <property type="nucleotide sequence ID" value="NZ_HG322951.1"/>
</dbReference>
<gene>
    <name evidence="2" type="ORF">HGA11_21010</name>
</gene>
<organism evidence="2 3">
    <name type="scientific">Mycolicibacterium septicum DSM 44393</name>
    <dbReference type="NCBI Taxonomy" id="1341646"/>
    <lineage>
        <taxon>Bacteria</taxon>
        <taxon>Bacillati</taxon>
        <taxon>Actinomycetota</taxon>
        <taxon>Actinomycetes</taxon>
        <taxon>Mycobacteriales</taxon>
        <taxon>Mycobacteriaceae</taxon>
        <taxon>Mycolicibacterium</taxon>
    </lineage>
</organism>
<evidence type="ECO:0000313" key="2">
    <source>
        <dbReference type="EMBL" id="NKZ13457.1"/>
    </source>
</evidence>
<keyword evidence="1" id="KW-0472">Membrane</keyword>